<dbReference type="AlphaFoldDB" id="A0AAE1DXU0"/>
<feature type="region of interest" description="Disordered" evidence="1">
    <location>
        <begin position="1"/>
        <end position="20"/>
    </location>
</feature>
<dbReference type="PANTHER" id="PTHR38567">
    <property type="entry name" value="DUF4291 DOMAIN-CONTAINING PROTEIN"/>
    <property type="match status" value="1"/>
</dbReference>
<gene>
    <name evidence="2" type="ORF">RRG08_037314</name>
</gene>
<dbReference type="PANTHER" id="PTHR38567:SF1">
    <property type="entry name" value="DUF4291 DOMAIN-CONTAINING PROTEIN"/>
    <property type="match status" value="1"/>
</dbReference>
<dbReference type="EMBL" id="JAWDGP010001912">
    <property type="protein sequence ID" value="KAK3787036.1"/>
    <property type="molecule type" value="Genomic_DNA"/>
</dbReference>
<evidence type="ECO:0000313" key="2">
    <source>
        <dbReference type="EMBL" id="KAK3787036.1"/>
    </source>
</evidence>
<evidence type="ECO:0000256" key="1">
    <source>
        <dbReference type="SAM" id="MobiDB-lite"/>
    </source>
</evidence>
<dbReference type="Proteomes" id="UP001283361">
    <property type="component" value="Unassembled WGS sequence"/>
</dbReference>
<comment type="caution">
    <text evidence="2">The sequence shown here is derived from an EMBL/GenBank/DDBJ whole genome shotgun (WGS) entry which is preliminary data.</text>
</comment>
<name>A0AAE1DXU0_9GAST</name>
<organism evidence="2 3">
    <name type="scientific">Elysia crispata</name>
    <name type="common">lettuce slug</name>
    <dbReference type="NCBI Taxonomy" id="231223"/>
    <lineage>
        <taxon>Eukaryota</taxon>
        <taxon>Metazoa</taxon>
        <taxon>Spiralia</taxon>
        <taxon>Lophotrochozoa</taxon>
        <taxon>Mollusca</taxon>
        <taxon>Gastropoda</taxon>
        <taxon>Heterobranchia</taxon>
        <taxon>Euthyneura</taxon>
        <taxon>Panpulmonata</taxon>
        <taxon>Sacoglossa</taxon>
        <taxon>Placobranchoidea</taxon>
        <taxon>Plakobranchidae</taxon>
        <taxon>Elysia</taxon>
    </lineage>
</organism>
<dbReference type="Pfam" id="PF14124">
    <property type="entry name" value="DUF4291"/>
    <property type="match status" value="1"/>
</dbReference>
<protein>
    <recommendedName>
        <fullName evidence="4">DUF4291 domain-containing protein</fullName>
    </recommendedName>
</protein>
<evidence type="ECO:0000313" key="3">
    <source>
        <dbReference type="Proteomes" id="UP001283361"/>
    </source>
</evidence>
<accession>A0AAE1DXU0</accession>
<proteinExistence type="predicted"/>
<dbReference type="InterPro" id="IPR025633">
    <property type="entry name" value="DUF4291"/>
</dbReference>
<keyword evidence="3" id="KW-1185">Reference proteome</keyword>
<reference evidence="2" key="1">
    <citation type="journal article" date="2023" name="G3 (Bethesda)">
        <title>A reference genome for the long-term kleptoplast-retaining sea slug Elysia crispata morphotype clarki.</title>
        <authorList>
            <person name="Eastman K.E."/>
            <person name="Pendleton A.L."/>
            <person name="Shaikh M.A."/>
            <person name="Suttiyut T."/>
            <person name="Ogas R."/>
            <person name="Tomko P."/>
            <person name="Gavelis G."/>
            <person name="Widhalm J.R."/>
            <person name="Wisecaver J.H."/>
        </authorList>
    </citation>
    <scope>NUCLEOTIDE SEQUENCE</scope>
    <source>
        <strain evidence="2">ECLA1</strain>
    </source>
</reference>
<sequence length="246" mass="28399">MASNSDLSKGEYPSDLDDKSQSVGKACKRWHLETQSYLEQRTLWPKHGQHILAQFDETSVVVYQAFKKSIAAFAVENQRFGGPDYNPDRMSWIKTNFMWMMYRCGWAQKTNQERVLAIRISREGFEDILSKAYTAWRQKNEGLQTTDIEVRLQWDPDHDPHGGKLERRAIQLGLKGKILHAFAKDFIVNINDITDFVKEQYTILQNQGAKALLSPKERIFVPSRDKTCSDIGLDYMPQQTVVSFTS</sequence>
<evidence type="ECO:0008006" key="4">
    <source>
        <dbReference type="Google" id="ProtNLM"/>
    </source>
</evidence>